<reference evidence="1" key="1">
    <citation type="journal article" date="2015" name="Nature">
        <title>Complex archaea that bridge the gap between prokaryotes and eukaryotes.</title>
        <authorList>
            <person name="Spang A."/>
            <person name="Saw J.H."/>
            <person name="Jorgensen S.L."/>
            <person name="Zaremba-Niedzwiedzka K."/>
            <person name="Martijn J."/>
            <person name="Lind A.E."/>
            <person name="van Eijk R."/>
            <person name="Schleper C."/>
            <person name="Guy L."/>
            <person name="Ettema T.J."/>
        </authorList>
    </citation>
    <scope>NUCLEOTIDE SEQUENCE</scope>
</reference>
<name>A0A0F9SCB4_9ZZZZ</name>
<organism evidence="1">
    <name type="scientific">marine sediment metagenome</name>
    <dbReference type="NCBI Taxonomy" id="412755"/>
    <lineage>
        <taxon>unclassified sequences</taxon>
        <taxon>metagenomes</taxon>
        <taxon>ecological metagenomes</taxon>
    </lineage>
</organism>
<comment type="caution">
    <text evidence="1">The sequence shown here is derived from an EMBL/GenBank/DDBJ whole genome shotgun (WGS) entry which is preliminary data.</text>
</comment>
<accession>A0A0F9SCB4</accession>
<dbReference type="EMBL" id="LAZR01002093">
    <property type="protein sequence ID" value="KKN34646.1"/>
    <property type="molecule type" value="Genomic_DNA"/>
</dbReference>
<evidence type="ECO:0000313" key="1">
    <source>
        <dbReference type="EMBL" id="KKN34646.1"/>
    </source>
</evidence>
<sequence length="229" mass="25792">MDVNWRLLVGNLIKRVPIERVLFPPRDNIKALQDFAARWGVKGAETPVPSHREGPPEEKTTVIAQEAEGPSRQVDIATACVPCALGHFSTSTGLLNEAVRFKKEGMASNEIVDRIGKVLEEQNTLERVDLTPLKIQSSPPWERDLAEEALQQSRSLRHRLEGLKTMEELQQAAADTAGYYLRLNREWYRRLFANLGADKAEAIASRVGTLGPEDRERVMKRAEELIEEV</sequence>
<dbReference type="AlphaFoldDB" id="A0A0F9SCB4"/>
<protein>
    <submittedName>
        <fullName evidence="1">Uncharacterized protein</fullName>
    </submittedName>
</protein>
<gene>
    <name evidence="1" type="ORF">LCGC14_0791620</name>
</gene>
<proteinExistence type="predicted"/>